<reference evidence="2 3" key="1">
    <citation type="submission" date="2024-02" db="EMBL/GenBank/DDBJ databases">
        <title>Distribution and functional of Brevundimonas-related endobacteria within Verticillium dahliae.</title>
        <authorList>
            <person name="Zeng H."/>
        </authorList>
    </citation>
    <scope>NUCLEOTIDE SEQUENCE [LARGE SCALE GENOMIC DNA]</scope>
    <source>
        <strain evidence="2 3">TRM 44200</strain>
    </source>
</reference>
<feature type="compositionally biased region" description="Acidic residues" evidence="1">
    <location>
        <begin position="473"/>
        <end position="491"/>
    </location>
</feature>
<keyword evidence="3" id="KW-1185">Reference proteome</keyword>
<protein>
    <submittedName>
        <fullName evidence="2">Tetratricopeptide repeat protein</fullName>
    </submittedName>
</protein>
<evidence type="ECO:0000313" key="2">
    <source>
        <dbReference type="EMBL" id="WWT54379.1"/>
    </source>
</evidence>
<dbReference type="SUPFAM" id="SSF48452">
    <property type="entry name" value="TPR-like"/>
    <property type="match status" value="1"/>
</dbReference>
<dbReference type="Gene3D" id="1.25.40.10">
    <property type="entry name" value="Tetratricopeptide repeat domain"/>
    <property type="match status" value="1"/>
</dbReference>
<gene>
    <name evidence="2" type="ORF">V8J38_14195</name>
</gene>
<dbReference type="InterPro" id="IPR011990">
    <property type="entry name" value="TPR-like_helical_dom_sf"/>
</dbReference>
<dbReference type="EMBL" id="CP146369">
    <property type="protein sequence ID" value="WWT54379.1"/>
    <property type="molecule type" value="Genomic_DNA"/>
</dbReference>
<name>A0ABZ2IF40_9CAUL</name>
<organism evidence="2 3">
    <name type="scientific">Brevundimonas olei</name>
    <dbReference type="NCBI Taxonomy" id="657642"/>
    <lineage>
        <taxon>Bacteria</taxon>
        <taxon>Pseudomonadati</taxon>
        <taxon>Pseudomonadota</taxon>
        <taxon>Alphaproteobacteria</taxon>
        <taxon>Caulobacterales</taxon>
        <taxon>Caulobacteraceae</taxon>
        <taxon>Brevundimonas</taxon>
    </lineage>
</organism>
<proteinExistence type="predicted"/>
<evidence type="ECO:0000256" key="1">
    <source>
        <dbReference type="SAM" id="MobiDB-lite"/>
    </source>
</evidence>
<accession>A0ABZ2IF40</accession>
<evidence type="ECO:0000313" key="3">
    <source>
        <dbReference type="Proteomes" id="UP001363460"/>
    </source>
</evidence>
<dbReference type="Proteomes" id="UP001363460">
    <property type="component" value="Chromosome"/>
</dbReference>
<dbReference type="RefSeq" id="WP_338576549.1">
    <property type="nucleotide sequence ID" value="NZ_CP146369.1"/>
</dbReference>
<dbReference type="Pfam" id="PF13428">
    <property type="entry name" value="TPR_14"/>
    <property type="match status" value="1"/>
</dbReference>
<dbReference type="Pfam" id="PF14559">
    <property type="entry name" value="TPR_19"/>
    <property type="match status" value="1"/>
</dbReference>
<feature type="region of interest" description="Disordered" evidence="1">
    <location>
        <begin position="467"/>
        <end position="491"/>
    </location>
</feature>
<sequence length="491" mass="54661">MAGVLSAATPVQAEWRKAESDRFIVYSDVGERQLRNFVQDLESYDRVLRFRMGLPGDIPTLRKLPIYLVGSSAELAKVRHGAGNSLAGFYIATDEDIFGVAIRDRNVDTLKHEYAHHFMMHNFSYAYPGWFVEGFAEYYATVEIKADRFTVGRFNENRASWLMSAPWMDMKDLLSLRPQQRAANSETYYPLAWLLTHWFMSDPERQQMLAAYLLDVGAGADSVEAMERATGLSMIRLRDTLRRYATGNLSFQIVTAAIPTAPMTITTLPESADDLLLLNQRLKIGVPKDARAATAAEVRRMAARHPDDPLALLALGHAELHFGDPAAAEAPLQRLLALQPDHVEGLQYLARARMEAIEEVEDPDEIDRLTAEARGFLARAHRLDDLNYITLMLAARNRRTAASYPNDNDIAVLEQAFALAPQLGEARFTLAQALLSRSRNAEAITLLEPLANHPHGSTAAVRSLLARARGEEAPQEDASDATVEDTGEETL</sequence>